<dbReference type="EMBL" id="QGKX02001290">
    <property type="protein sequence ID" value="KAF3537889.1"/>
    <property type="molecule type" value="Genomic_DNA"/>
</dbReference>
<evidence type="ECO:0000313" key="2">
    <source>
        <dbReference type="Proteomes" id="UP000712600"/>
    </source>
</evidence>
<evidence type="ECO:0000313" key="1">
    <source>
        <dbReference type="EMBL" id="KAF3537889.1"/>
    </source>
</evidence>
<comment type="caution">
    <text evidence="1">The sequence shown here is derived from an EMBL/GenBank/DDBJ whole genome shotgun (WGS) entry which is preliminary data.</text>
</comment>
<name>A0A8S9Q5H1_BRACR</name>
<protein>
    <submittedName>
        <fullName evidence="1">Uncharacterized protein</fullName>
    </submittedName>
</protein>
<accession>A0A8S9Q5H1</accession>
<proteinExistence type="predicted"/>
<dbReference type="AlphaFoldDB" id="A0A8S9Q5H1"/>
<sequence>MMLHHITTLMARNTGDEFNIPRRLARKLRLIYGLRNQSSLISLYYIPRPLLLFLLRYNSEQDLEYRAQFLRDLMLSPSVFVLRVLERLIYYWVEDIGFNSAFTHGLENVASTLGML</sequence>
<reference evidence="1" key="1">
    <citation type="submission" date="2019-12" db="EMBL/GenBank/DDBJ databases">
        <title>Genome sequencing and annotation of Brassica cretica.</title>
        <authorList>
            <person name="Studholme D.J."/>
            <person name="Sarris P."/>
        </authorList>
    </citation>
    <scope>NUCLEOTIDE SEQUENCE</scope>
    <source>
        <strain evidence="1">PFS-109/04</strain>
        <tissue evidence="1">Leaf</tissue>
    </source>
</reference>
<gene>
    <name evidence="1" type="ORF">F2Q69_00018794</name>
</gene>
<dbReference type="Proteomes" id="UP000712600">
    <property type="component" value="Unassembled WGS sequence"/>
</dbReference>
<organism evidence="1 2">
    <name type="scientific">Brassica cretica</name>
    <name type="common">Mustard</name>
    <dbReference type="NCBI Taxonomy" id="69181"/>
    <lineage>
        <taxon>Eukaryota</taxon>
        <taxon>Viridiplantae</taxon>
        <taxon>Streptophyta</taxon>
        <taxon>Embryophyta</taxon>
        <taxon>Tracheophyta</taxon>
        <taxon>Spermatophyta</taxon>
        <taxon>Magnoliopsida</taxon>
        <taxon>eudicotyledons</taxon>
        <taxon>Gunneridae</taxon>
        <taxon>Pentapetalae</taxon>
        <taxon>rosids</taxon>
        <taxon>malvids</taxon>
        <taxon>Brassicales</taxon>
        <taxon>Brassicaceae</taxon>
        <taxon>Brassiceae</taxon>
        <taxon>Brassica</taxon>
    </lineage>
</organism>